<keyword evidence="1" id="KW-0472">Membrane</keyword>
<keyword evidence="1" id="KW-0812">Transmembrane</keyword>
<feature type="transmembrane region" description="Helical" evidence="1">
    <location>
        <begin position="56"/>
        <end position="75"/>
    </location>
</feature>
<gene>
    <name evidence="2" type="ORF">AVDCRST_MAG63-1843</name>
</gene>
<feature type="transmembrane region" description="Helical" evidence="1">
    <location>
        <begin position="21"/>
        <end position="50"/>
    </location>
</feature>
<name>A0A6J4IF05_9BACT</name>
<reference evidence="2" key="1">
    <citation type="submission" date="2020-02" db="EMBL/GenBank/DDBJ databases">
        <authorList>
            <person name="Meier V. D."/>
        </authorList>
    </citation>
    <scope>NUCLEOTIDE SEQUENCE</scope>
    <source>
        <strain evidence="2">AVDCRST_MAG63</strain>
    </source>
</reference>
<dbReference type="GO" id="GO:0016020">
    <property type="term" value="C:membrane"/>
    <property type="evidence" value="ECO:0007669"/>
    <property type="project" value="InterPro"/>
</dbReference>
<accession>A0A6J4IF05</accession>
<dbReference type="Pfam" id="PF03203">
    <property type="entry name" value="MerC"/>
    <property type="match status" value="1"/>
</dbReference>
<keyword evidence="1" id="KW-1133">Transmembrane helix</keyword>
<protein>
    <recommendedName>
        <fullName evidence="3">MerC domain-containing protein</fullName>
    </recommendedName>
</protein>
<evidence type="ECO:0000313" key="2">
    <source>
        <dbReference type="EMBL" id="CAA9249095.1"/>
    </source>
</evidence>
<organism evidence="2">
    <name type="scientific">uncultured Armatimonadetes bacterium</name>
    <dbReference type="NCBI Taxonomy" id="157466"/>
    <lineage>
        <taxon>Bacteria</taxon>
        <taxon>Bacillati</taxon>
        <taxon>Armatimonadota</taxon>
        <taxon>environmental samples</taxon>
    </lineage>
</organism>
<sequence>MGSSTRSSRESAPGYLDAAGATASFLCAIHCALMPLVVGLLPLVGLSFLANEATEWALIGSSAVLGTASLCWGYREHRSRRAMALLAAGLALLALGRFAHQRGFDQYGVGMLVVGGLTIAAAHLVNRRLCQSCRVCHHAQP</sequence>
<proteinExistence type="predicted"/>
<evidence type="ECO:0000256" key="1">
    <source>
        <dbReference type="SAM" id="Phobius"/>
    </source>
</evidence>
<feature type="transmembrane region" description="Helical" evidence="1">
    <location>
        <begin position="106"/>
        <end position="125"/>
    </location>
</feature>
<dbReference type="GO" id="GO:0015097">
    <property type="term" value="F:mercury ion transmembrane transporter activity"/>
    <property type="evidence" value="ECO:0007669"/>
    <property type="project" value="InterPro"/>
</dbReference>
<dbReference type="AlphaFoldDB" id="A0A6J4IF05"/>
<dbReference type="EMBL" id="CADCTO010000232">
    <property type="protein sequence ID" value="CAA9249095.1"/>
    <property type="molecule type" value="Genomic_DNA"/>
</dbReference>
<feature type="transmembrane region" description="Helical" evidence="1">
    <location>
        <begin position="82"/>
        <end position="100"/>
    </location>
</feature>
<dbReference type="InterPro" id="IPR004891">
    <property type="entry name" value="Mercury-R_MerC"/>
</dbReference>
<evidence type="ECO:0008006" key="3">
    <source>
        <dbReference type="Google" id="ProtNLM"/>
    </source>
</evidence>